<dbReference type="OrthoDB" id="1326020at2759"/>
<name>A0A9J5WYB8_SOLCO</name>
<dbReference type="AlphaFoldDB" id="A0A9J5WYB8"/>
<dbReference type="EMBL" id="JACXVP010000010">
    <property type="protein sequence ID" value="KAG5580060.1"/>
    <property type="molecule type" value="Genomic_DNA"/>
</dbReference>
<accession>A0A9J5WYB8</accession>
<feature type="signal peptide" evidence="1">
    <location>
        <begin position="1"/>
        <end position="18"/>
    </location>
</feature>
<gene>
    <name evidence="2" type="ORF">H5410_050687</name>
</gene>
<keyword evidence="1" id="KW-0732">Signal</keyword>
<evidence type="ECO:0000313" key="3">
    <source>
        <dbReference type="Proteomes" id="UP000824120"/>
    </source>
</evidence>
<evidence type="ECO:0000256" key="1">
    <source>
        <dbReference type="SAM" id="SignalP"/>
    </source>
</evidence>
<evidence type="ECO:0000313" key="2">
    <source>
        <dbReference type="EMBL" id="KAG5580060.1"/>
    </source>
</evidence>
<feature type="chain" id="PRO_5039954834" evidence="1">
    <location>
        <begin position="19"/>
        <end position="109"/>
    </location>
</feature>
<keyword evidence="3" id="KW-1185">Reference proteome</keyword>
<dbReference type="Proteomes" id="UP000824120">
    <property type="component" value="Chromosome 10"/>
</dbReference>
<sequence length="109" mass="11901">MLLPVPLLLLCLLDLVLLLLPDLHSPRIAVCECGQGATEEVIALKAAIAELKRDVDQLKSTNMSMIFGTVEIPDMPAATDVPMTTIEDEIRVEEVVVAKSEAEAYEKQL</sequence>
<proteinExistence type="predicted"/>
<protein>
    <submittedName>
        <fullName evidence="2">Uncharacterized protein</fullName>
    </submittedName>
</protein>
<reference evidence="2 3" key="1">
    <citation type="submission" date="2020-09" db="EMBL/GenBank/DDBJ databases">
        <title>De no assembly of potato wild relative species, Solanum commersonii.</title>
        <authorList>
            <person name="Cho K."/>
        </authorList>
    </citation>
    <scope>NUCLEOTIDE SEQUENCE [LARGE SCALE GENOMIC DNA]</scope>
    <source>
        <strain evidence="2">LZ3.2</strain>
        <tissue evidence="2">Leaf</tissue>
    </source>
</reference>
<organism evidence="2 3">
    <name type="scientific">Solanum commersonii</name>
    <name type="common">Commerson's wild potato</name>
    <name type="synonym">Commerson's nightshade</name>
    <dbReference type="NCBI Taxonomy" id="4109"/>
    <lineage>
        <taxon>Eukaryota</taxon>
        <taxon>Viridiplantae</taxon>
        <taxon>Streptophyta</taxon>
        <taxon>Embryophyta</taxon>
        <taxon>Tracheophyta</taxon>
        <taxon>Spermatophyta</taxon>
        <taxon>Magnoliopsida</taxon>
        <taxon>eudicotyledons</taxon>
        <taxon>Gunneridae</taxon>
        <taxon>Pentapetalae</taxon>
        <taxon>asterids</taxon>
        <taxon>lamiids</taxon>
        <taxon>Solanales</taxon>
        <taxon>Solanaceae</taxon>
        <taxon>Solanoideae</taxon>
        <taxon>Solaneae</taxon>
        <taxon>Solanum</taxon>
    </lineage>
</organism>
<comment type="caution">
    <text evidence="2">The sequence shown here is derived from an EMBL/GenBank/DDBJ whole genome shotgun (WGS) entry which is preliminary data.</text>
</comment>